<sequence>MSLPPYDQSMRELERQYQVVLPDSVGQPALGFRDGVWFRVSGGAPRPVLIRSAIILCPHAAGSIVQIACWWMRENAHSSRALDLATELALCVGELARKAIEDDPLGMADDPLSSSQQNAVAGFGASQSPLSSGAYGASPMAGAGLGSSGGYDTGGYQSGGYQTSADPYASPYGAGAPAAGATTVLPQIPADGYGMPPAQRGPAIPPRGQGMPAGGPNGSGGYPQQRPGPPMRPQPRPQPQPQPQGGYPQQSQGGRPPQRPAPRPEYDDDPYGRPQPPQQGRPAW</sequence>
<gene>
    <name evidence="2" type="ORF">KDK95_21950</name>
</gene>
<reference evidence="2" key="1">
    <citation type="submission" date="2021-04" db="EMBL/GenBank/DDBJ databases">
        <title>Genome based classification of Actinospica acidithermotolerans sp. nov., an actinobacterium isolated from an Indonesian hot spring.</title>
        <authorList>
            <person name="Kusuma A.B."/>
            <person name="Putra K.E."/>
            <person name="Nafisah S."/>
            <person name="Loh J."/>
            <person name="Nouioui I."/>
            <person name="Goodfellow M."/>
        </authorList>
    </citation>
    <scope>NUCLEOTIDE SEQUENCE</scope>
    <source>
        <strain evidence="2">MGRD01-02</strain>
    </source>
</reference>
<protein>
    <submittedName>
        <fullName evidence="2">Uncharacterized protein</fullName>
    </submittedName>
</protein>
<dbReference type="AlphaFoldDB" id="A0A941IKJ1"/>
<feature type="compositionally biased region" description="Gly residues" evidence="1">
    <location>
        <begin position="211"/>
        <end position="221"/>
    </location>
</feature>
<dbReference type="Proteomes" id="UP000676325">
    <property type="component" value="Unassembled WGS sequence"/>
</dbReference>
<evidence type="ECO:0000256" key="1">
    <source>
        <dbReference type="SAM" id="MobiDB-lite"/>
    </source>
</evidence>
<organism evidence="2 3">
    <name type="scientific">Actinospica acidithermotolerans</name>
    <dbReference type="NCBI Taxonomy" id="2828514"/>
    <lineage>
        <taxon>Bacteria</taxon>
        <taxon>Bacillati</taxon>
        <taxon>Actinomycetota</taxon>
        <taxon>Actinomycetes</taxon>
        <taxon>Catenulisporales</taxon>
        <taxon>Actinospicaceae</taxon>
        <taxon>Actinospica</taxon>
    </lineage>
</organism>
<evidence type="ECO:0000313" key="2">
    <source>
        <dbReference type="EMBL" id="MBR7828987.1"/>
    </source>
</evidence>
<proteinExistence type="predicted"/>
<feature type="compositionally biased region" description="Pro residues" evidence="1">
    <location>
        <begin position="226"/>
        <end position="242"/>
    </location>
</feature>
<feature type="compositionally biased region" description="Pro residues" evidence="1">
    <location>
        <begin position="273"/>
        <end position="284"/>
    </location>
</feature>
<dbReference type="RefSeq" id="WP_212520121.1">
    <property type="nucleotide sequence ID" value="NZ_JAGSOH010000071.1"/>
</dbReference>
<accession>A0A941IKJ1</accession>
<comment type="caution">
    <text evidence="2">The sequence shown here is derived from an EMBL/GenBank/DDBJ whole genome shotgun (WGS) entry which is preliminary data.</text>
</comment>
<feature type="region of interest" description="Disordered" evidence="1">
    <location>
        <begin position="190"/>
        <end position="284"/>
    </location>
</feature>
<name>A0A941IKJ1_9ACTN</name>
<keyword evidence="3" id="KW-1185">Reference proteome</keyword>
<feature type="compositionally biased region" description="Low complexity" evidence="1">
    <location>
        <begin position="243"/>
        <end position="256"/>
    </location>
</feature>
<dbReference type="EMBL" id="JAGSOH010000071">
    <property type="protein sequence ID" value="MBR7828987.1"/>
    <property type="molecule type" value="Genomic_DNA"/>
</dbReference>
<evidence type="ECO:0000313" key="3">
    <source>
        <dbReference type="Proteomes" id="UP000676325"/>
    </source>
</evidence>